<dbReference type="InterPro" id="IPR051802">
    <property type="entry name" value="YfhM-like"/>
</dbReference>
<dbReference type="EMBL" id="UFTJ01000005">
    <property type="protein sequence ID" value="SUV53181.1"/>
    <property type="molecule type" value="Genomic_DNA"/>
</dbReference>
<name>A0A380ZUZ9_9FLAO</name>
<organism evidence="4 5">
    <name type="scientific">Bergeyella zoohelcum</name>
    <dbReference type="NCBI Taxonomy" id="1015"/>
    <lineage>
        <taxon>Bacteria</taxon>
        <taxon>Pseudomonadati</taxon>
        <taxon>Bacteroidota</taxon>
        <taxon>Flavobacteriia</taxon>
        <taxon>Flavobacteriales</taxon>
        <taxon>Weeksellaceae</taxon>
        <taxon>Bergeyella</taxon>
    </lineage>
</organism>
<reference evidence="4 5" key="1">
    <citation type="submission" date="2018-06" db="EMBL/GenBank/DDBJ databases">
        <authorList>
            <consortium name="Pathogen Informatics"/>
            <person name="Doyle S."/>
        </authorList>
    </citation>
    <scope>NUCLEOTIDE SEQUENCE [LARGE SCALE GENOMIC DNA]</scope>
    <source>
        <strain evidence="4 5">NCTC11661</strain>
    </source>
</reference>
<dbReference type="PANTHER" id="PTHR40094">
    <property type="entry name" value="ALPHA-2-MACROGLOBULIN HOMOLOG"/>
    <property type="match status" value="1"/>
</dbReference>
<dbReference type="RefSeq" id="WP_002665316.1">
    <property type="nucleotide sequence ID" value="NZ_UFTJ01000005.1"/>
</dbReference>
<dbReference type="InterPro" id="IPR002890">
    <property type="entry name" value="MG2"/>
</dbReference>
<dbReference type="Pfam" id="PF17973">
    <property type="entry name" value="bMG10"/>
    <property type="match status" value="1"/>
</dbReference>
<evidence type="ECO:0000256" key="2">
    <source>
        <dbReference type="SAM" id="SignalP"/>
    </source>
</evidence>
<dbReference type="Pfam" id="PF01835">
    <property type="entry name" value="MG2"/>
    <property type="match status" value="1"/>
</dbReference>
<evidence type="ECO:0000313" key="5">
    <source>
        <dbReference type="Proteomes" id="UP000255515"/>
    </source>
</evidence>
<protein>
    <submittedName>
        <fullName evidence="4">MG2 domain</fullName>
    </submittedName>
</protein>
<dbReference type="InterPro" id="IPR041246">
    <property type="entry name" value="Bact_MG10"/>
</dbReference>
<proteinExistence type="inferred from homology"/>
<comment type="similarity">
    <text evidence="1">Belongs to the protease inhibitor I39 (alpha-2-macroglobulin) family. Bacterial alpha-2-macroglobulin subfamily.</text>
</comment>
<evidence type="ECO:0000259" key="3">
    <source>
        <dbReference type="SMART" id="SM01360"/>
    </source>
</evidence>
<keyword evidence="2" id="KW-0732">Signal</keyword>
<feature type="signal peptide" evidence="2">
    <location>
        <begin position="1"/>
        <end position="21"/>
    </location>
</feature>
<dbReference type="Gene3D" id="1.50.10.20">
    <property type="match status" value="1"/>
</dbReference>
<evidence type="ECO:0000256" key="1">
    <source>
        <dbReference type="ARBA" id="ARBA00010556"/>
    </source>
</evidence>
<evidence type="ECO:0000313" key="4">
    <source>
        <dbReference type="EMBL" id="SUV53181.1"/>
    </source>
</evidence>
<dbReference type="Gene3D" id="2.60.40.1930">
    <property type="match status" value="1"/>
</dbReference>
<dbReference type="PANTHER" id="PTHR40094:SF1">
    <property type="entry name" value="UBIQUITIN DOMAIN-CONTAINING PROTEIN"/>
    <property type="match status" value="1"/>
</dbReference>
<dbReference type="GO" id="GO:0004866">
    <property type="term" value="F:endopeptidase inhibitor activity"/>
    <property type="evidence" value="ECO:0007669"/>
    <property type="project" value="InterPro"/>
</dbReference>
<dbReference type="Proteomes" id="UP000255515">
    <property type="component" value="Unassembled WGS sequence"/>
</dbReference>
<accession>A0A380ZUZ9</accession>
<dbReference type="InterPro" id="IPR001599">
    <property type="entry name" value="Macroglobln_a2"/>
</dbReference>
<sequence length="1958" mass="226995">MKKIHFFLALFFMLSTANLFSQSYYDQQWKKIQSNYEKGQYKSNLSLILEIQNRAKKEGNIAELIKSLKSEYAILSTTHDDTQNNSVSQFFAKIEKEEKELKGEQKSLLSVLKNYFLLEYYGSHSWQIDRRTPTADAQSLQMETWSKLNFKNAIEKNFTEFEKHTSQLQDIDLEKYKSIFENTESRYFVTLWDWNAHQNIFFLNHFAFFTENERKKNQKKIEELYKALIAKNSGNSKLYFQHQELNFLCENQHCTDKNSLLEKLYSSEVQGDYKVVIVEEIMKLLREKKPKDALVWADRVKKEYPKSKFLNNIKNIENLIKNSEAHYRFEPTVLANTPVHISVASKNISKVSLELFKVTDVMEFMRHSRNYYHFPMADIKKEKIGKFDFDLNRPVDYQFYKTSLKLPALSPGIYTMKDVLGKNQTDDADLFFYVSDYKLLNTSTSDEDFYTNEHYWVNAKNGKFAKNEPLKVYYFIHQKNIQTETVTTNALGAFKFPKIKGKVQYGQVYIFIQDSKGNWYNTQYYLDDYRKKTQNEQIAQYKTQIFLDRKIYRPGQVVYFKVITTKKEGEKEAVVARKTQKVNLKDTNYKTLETQELITNEFGSYSGRFVLPKGKLNGRFTIEVQNADRTGNSAISFSVEEYKRPTFEIQFESIKEEYQYGKPLEIRGNAKTFSGIPLSDAQVNYVITKQDVRWKYFWGYHRNYENFNPIIGTVNTDEKGQFTIVIHPEKSGNKKGIHADYFAVDVSITDMSGETQMANTGVTVATVSHYITTDFAQKDFFEDEAVVTKVAVKNYNGERLEKTYHAKLEKLKSPKRLLRDNFKDQVQNYPIYSRAEFEKYFPYDRYDANDDVNEKDVERLIWEKQAYANKSEDYTLNLGKLATGKYLLTLYNIEGNDTIKTQEQIEVWSKKGLKNEQPFLKVLMQEKKVKRNEKAKFYIYSAVPEALVNIFTQDGISPMKHQQIALKNGWMIFEAEMPKDKSVSSVNFTFQMMALNDVHTITHTVGIAAEQEPLKIETITMRDKILPGQKEKWVVKILGKGKEKVEAEVLANMYDASLNSFASNTYTWQKFYSFQKYPIKQFRDPLGLKTYYYRKDFRFYDDVMIHPPYFNWWDGESYMYPKRSGKNFNVLYSEMVPAAVAEDLAVRGTSALSRESSDGGDDEQTTVVLGYSKTSVKPKDNPKENKDLEKIPLRKNRQETAFFYPHLKTDAEGNVHFEFTSPEALTKWKLMFLAHTKNGEGAVLEKEVITQKEFSVNPNYPRFLREGDEMKFQTKLSNMTQKSLIGKAQLQILDAKTNEDITEQFGSVKPTDFSLDSEGNTVVHWHLKVPMGVNAVIFKTIAKAGNFSDGEQKDMVILPNRMLVTDAQPIFVKQGQKKTFTLQSLAENTSATAVNVATTLALNTQPIWEVIFALPSLKNAPHQSADVVFNKWFADVLASEIIKANPKVKSVFDAYQNEGLLSSNLEKNEELKQLLLEETPWVLHSKNETEQMKKLAALFDVNTMRQSIKTDWETLVQLQNSDGGFSWYQGYPSSYATSLYILKKLGKINQRIGENAREYQNRDEQKMVKKLVAYVDNHIAQHWETSKKWVWTDAVLDYLDTRHYWEAQYPLSAKGQMFKQKVIQQAIKAKVKDFTFFGLHRAALLFDAYQLPQVSKKLMTYLKETSTETETQGVYWKQNLNDWGWYSSKTVNHAGALEAFQKLTPNDSHFIEEMKIALVTQKEVSAWENSRATAEVIFTLLNSGKSWTATENDKVEIQWGGRAILPSASGIIKQTITQPEIDKNWASVTVAQPNAGIVQGGLYWQYYEDLDKIKSSETHLSITKELYRKVKTTNGEILEKITDKSPLKVGDRVTVRMILNTDRPMEFVHLKDMRAAGFEPINVFSGYQWKNGLGYYESTKDASTNFYIQYLPKGKFVFEYDYICNAAGTFSNGITTLQNYYAPQMNAHSKGTKIQIEE</sequence>
<gene>
    <name evidence="4" type="ORF">NCTC11661_02328</name>
</gene>
<dbReference type="SMART" id="SM01360">
    <property type="entry name" value="A2M"/>
    <property type="match status" value="1"/>
</dbReference>
<dbReference type="Pfam" id="PF00207">
    <property type="entry name" value="A2M"/>
    <property type="match status" value="1"/>
</dbReference>
<feature type="domain" description="Alpha-2-macroglobulin" evidence="3">
    <location>
        <begin position="1200"/>
        <end position="1290"/>
    </location>
</feature>
<feature type="chain" id="PRO_5017061540" evidence="2">
    <location>
        <begin position="22"/>
        <end position="1958"/>
    </location>
</feature>